<protein>
    <submittedName>
        <fullName evidence="1">Copine-8</fullName>
    </submittedName>
</protein>
<name>A0AAV9R5L0_9TELE</name>
<organism evidence="1 2">
    <name type="scientific">Crenichthys baileyi</name>
    <name type="common">White River springfish</name>
    <dbReference type="NCBI Taxonomy" id="28760"/>
    <lineage>
        <taxon>Eukaryota</taxon>
        <taxon>Metazoa</taxon>
        <taxon>Chordata</taxon>
        <taxon>Craniata</taxon>
        <taxon>Vertebrata</taxon>
        <taxon>Euteleostomi</taxon>
        <taxon>Actinopterygii</taxon>
        <taxon>Neopterygii</taxon>
        <taxon>Teleostei</taxon>
        <taxon>Neoteleostei</taxon>
        <taxon>Acanthomorphata</taxon>
        <taxon>Ovalentaria</taxon>
        <taxon>Atherinomorphae</taxon>
        <taxon>Cyprinodontiformes</taxon>
        <taxon>Goodeidae</taxon>
        <taxon>Crenichthys</taxon>
    </lineage>
</organism>
<keyword evidence="2" id="KW-1185">Reference proteome</keyword>
<sequence>MDFLGQMFCTLGEIVGSPASRLEKPLGGIPGKKCGTIILTAEELSNCRVSKL</sequence>
<gene>
    <name evidence="1" type="primary">CPNE8_1</name>
    <name evidence="1" type="ORF">CRENBAI_000791</name>
</gene>
<reference evidence="1 2" key="1">
    <citation type="submission" date="2021-06" db="EMBL/GenBank/DDBJ databases">
        <authorList>
            <person name="Palmer J.M."/>
        </authorList>
    </citation>
    <scope>NUCLEOTIDE SEQUENCE [LARGE SCALE GENOMIC DNA]</scope>
    <source>
        <strain evidence="1 2">MEX-2019</strain>
        <tissue evidence="1">Muscle</tissue>
    </source>
</reference>
<proteinExistence type="predicted"/>
<dbReference type="EMBL" id="JAHHUM010002401">
    <property type="protein sequence ID" value="KAK5603802.1"/>
    <property type="molecule type" value="Genomic_DNA"/>
</dbReference>
<evidence type="ECO:0000313" key="1">
    <source>
        <dbReference type="EMBL" id="KAK5603802.1"/>
    </source>
</evidence>
<evidence type="ECO:0000313" key="2">
    <source>
        <dbReference type="Proteomes" id="UP001311232"/>
    </source>
</evidence>
<dbReference type="Proteomes" id="UP001311232">
    <property type="component" value="Unassembled WGS sequence"/>
</dbReference>
<accession>A0AAV9R5L0</accession>
<comment type="caution">
    <text evidence="1">The sequence shown here is derived from an EMBL/GenBank/DDBJ whole genome shotgun (WGS) entry which is preliminary data.</text>
</comment>
<dbReference type="AlphaFoldDB" id="A0AAV9R5L0"/>